<feature type="transmembrane region" description="Helical" evidence="8">
    <location>
        <begin position="74"/>
        <end position="92"/>
    </location>
</feature>
<keyword evidence="2" id="KW-0813">Transport</keyword>
<feature type="transmembrane region" description="Helical" evidence="8">
    <location>
        <begin position="213"/>
        <end position="232"/>
    </location>
</feature>
<reference evidence="10 11" key="1">
    <citation type="submission" date="2024-06" db="EMBL/GenBank/DDBJ databases">
        <title>The Natural Products Discovery Center: Release of the First 8490 Sequenced Strains for Exploring Actinobacteria Biosynthetic Diversity.</title>
        <authorList>
            <person name="Kalkreuter E."/>
            <person name="Kautsar S.A."/>
            <person name="Yang D."/>
            <person name="Bader C.D."/>
            <person name="Teijaro C.N."/>
            <person name="Fluegel L."/>
            <person name="Davis C.M."/>
            <person name="Simpson J.R."/>
            <person name="Lauterbach L."/>
            <person name="Steele A.D."/>
            <person name="Gui C."/>
            <person name="Meng S."/>
            <person name="Li G."/>
            <person name="Viehrig K."/>
            <person name="Ye F."/>
            <person name="Su P."/>
            <person name="Kiefer A.F."/>
            <person name="Nichols A."/>
            <person name="Cepeda A.J."/>
            <person name="Yan W."/>
            <person name="Fan B."/>
            <person name="Jiang Y."/>
            <person name="Adhikari A."/>
            <person name="Zheng C.-J."/>
            <person name="Schuster L."/>
            <person name="Cowan T.M."/>
            <person name="Smanski M.J."/>
            <person name="Chevrette M.G."/>
            <person name="De Carvalho L.P.S."/>
            <person name="Shen B."/>
        </authorList>
    </citation>
    <scope>NUCLEOTIDE SEQUENCE [LARGE SCALE GENOMIC DNA]</scope>
    <source>
        <strain evidence="10 11">NPDC048946</strain>
    </source>
</reference>
<dbReference type="PANTHER" id="PTHR23517:SF2">
    <property type="entry name" value="MULTIDRUG RESISTANCE PROTEIN MDTH"/>
    <property type="match status" value="1"/>
</dbReference>
<comment type="subcellular location">
    <subcellularLocation>
        <location evidence="1">Cell membrane</location>
        <topology evidence="1">Multi-pass membrane protein</topology>
    </subcellularLocation>
</comment>
<evidence type="ECO:0000256" key="8">
    <source>
        <dbReference type="SAM" id="Phobius"/>
    </source>
</evidence>
<feature type="transmembrane region" description="Helical" evidence="8">
    <location>
        <begin position="252"/>
        <end position="270"/>
    </location>
</feature>
<feature type="transmembrane region" description="Helical" evidence="8">
    <location>
        <begin position="12"/>
        <end position="32"/>
    </location>
</feature>
<evidence type="ECO:0000313" key="10">
    <source>
        <dbReference type="EMBL" id="MEU8136684.1"/>
    </source>
</evidence>
<keyword evidence="3" id="KW-1003">Cell membrane</keyword>
<feature type="transmembrane region" description="Helical" evidence="8">
    <location>
        <begin position="352"/>
        <end position="369"/>
    </location>
</feature>
<evidence type="ECO:0000259" key="9">
    <source>
        <dbReference type="PROSITE" id="PS50850"/>
    </source>
</evidence>
<feature type="domain" description="Major facilitator superfamily (MFS) profile" evidence="9">
    <location>
        <begin position="7"/>
        <end position="398"/>
    </location>
</feature>
<dbReference type="Proteomes" id="UP001551482">
    <property type="component" value="Unassembled WGS sequence"/>
</dbReference>
<evidence type="ECO:0000256" key="1">
    <source>
        <dbReference type="ARBA" id="ARBA00004651"/>
    </source>
</evidence>
<evidence type="ECO:0000256" key="6">
    <source>
        <dbReference type="ARBA" id="ARBA00023136"/>
    </source>
</evidence>
<dbReference type="SUPFAM" id="SSF103473">
    <property type="entry name" value="MFS general substrate transporter"/>
    <property type="match status" value="1"/>
</dbReference>
<dbReference type="InterPro" id="IPR050171">
    <property type="entry name" value="MFS_Transporters"/>
</dbReference>
<evidence type="ECO:0000256" key="5">
    <source>
        <dbReference type="ARBA" id="ARBA00022989"/>
    </source>
</evidence>
<keyword evidence="4 8" id="KW-0812">Transmembrane</keyword>
<feature type="region of interest" description="Disordered" evidence="7">
    <location>
        <begin position="420"/>
        <end position="472"/>
    </location>
</feature>
<keyword evidence="5 8" id="KW-1133">Transmembrane helix</keyword>
<dbReference type="Pfam" id="PF07690">
    <property type="entry name" value="MFS_1"/>
    <property type="match status" value="1"/>
</dbReference>
<keyword evidence="11" id="KW-1185">Reference proteome</keyword>
<evidence type="ECO:0000256" key="2">
    <source>
        <dbReference type="ARBA" id="ARBA00022448"/>
    </source>
</evidence>
<evidence type="ECO:0000256" key="7">
    <source>
        <dbReference type="SAM" id="MobiDB-lite"/>
    </source>
</evidence>
<evidence type="ECO:0000256" key="3">
    <source>
        <dbReference type="ARBA" id="ARBA00022475"/>
    </source>
</evidence>
<evidence type="ECO:0000313" key="11">
    <source>
        <dbReference type="Proteomes" id="UP001551482"/>
    </source>
</evidence>
<keyword evidence="6 8" id="KW-0472">Membrane</keyword>
<protein>
    <submittedName>
        <fullName evidence="10">MFS transporter</fullName>
    </submittedName>
</protein>
<evidence type="ECO:0000256" key="4">
    <source>
        <dbReference type="ARBA" id="ARBA00022692"/>
    </source>
</evidence>
<dbReference type="EMBL" id="JBEZFP010000069">
    <property type="protein sequence ID" value="MEU8136684.1"/>
    <property type="molecule type" value="Genomic_DNA"/>
</dbReference>
<gene>
    <name evidence="10" type="ORF">AB0C36_24635</name>
</gene>
<dbReference type="InterPro" id="IPR020846">
    <property type="entry name" value="MFS_dom"/>
</dbReference>
<proteinExistence type="predicted"/>
<feature type="transmembrane region" description="Helical" evidence="8">
    <location>
        <begin position="161"/>
        <end position="181"/>
    </location>
</feature>
<feature type="compositionally biased region" description="Low complexity" evidence="7">
    <location>
        <begin position="445"/>
        <end position="472"/>
    </location>
</feature>
<dbReference type="InterPro" id="IPR036259">
    <property type="entry name" value="MFS_trans_sf"/>
</dbReference>
<name>A0ABV3DP63_9ACTN</name>
<feature type="transmembrane region" description="Helical" evidence="8">
    <location>
        <begin position="44"/>
        <end position="62"/>
    </location>
</feature>
<feature type="transmembrane region" description="Helical" evidence="8">
    <location>
        <begin position="98"/>
        <end position="121"/>
    </location>
</feature>
<sequence>MVATNTALRRIQLGNALSAFGSGFTVPFLFVYVTRVRDMTAGQAGLMFSVLAVAALVALPFVGPAIDRRGPRPVAVAGAVVAGAGSLTLGLATDATTVMLGAALLGAGIAAIQPALATMIVRCTTAMTRARAFALQFTFNNLGLGIGGLIGGLIVDPSRPASFTVLFAMETAMFLVLGAVVGTARVPAAPKFEGAHAAAGSGAGWRHLLRNKAMVRLCVVSALIFFTCYGQFESGLAAFATEVSHISPSMLGVALAANTAVIVLGQLTVLKITSRRRRSTVIAATGLVWLVAWMVTAVSGLVHSNAVLAAVTIITTYALLGVGESLLAPTLGPMVADLAPAHLLGQYNAAQSLVKQLAMAAGPAFAGLMVGSGAYGPYVASLMVCSLLVTVLGVRMGGKLSSVQNGVLVASSVPVEIPVNTGPEAASPPTVQAPVQVPDQAPDQAPVRRPAESPAEPAEVPARAAAPVPAAV</sequence>
<feature type="transmembrane region" description="Helical" evidence="8">
    <location>
        <begin position="308"/>
        <end position="331"/>
    </location>
</feature>
<dbReference type="PROSITE" id="PS50850">
    <property type="entry name" value="MFS"/>
    <property type="match status" value="1"/>
</dbReference>
<comment type="caution">
    <text evidence="10">The sequence shown here is derived from an EMBL/GenBank/DDBJ whole genome shotgun (WGS) entry which is preliminary data.</text>
</comment>
<dbReference type="Gene3D" id="1.20.1250.20">
    <property type="entry name" value="MFS general substrate transporter like domains"/>
    <property type="match status" value="1"/>
</dbReference>
<organism evidence="10 11">
    <name type="scientific">Streptodolium elevatio</name>
    <dbReference type="NCBI Taxonomy" id="3157996"/>
    <lineage>
        <taxon>Bacteria</taxon>
        <taxon>Bacillati</taxon>
        <taxon>Actinomycetota</taxon>
        <taxon>Actinomycetes</taxon>
        <taxon>Kitasatosporales</taxon>
        <taxon>Streptomycetaceae</taxon>
        <taxon>Streptodolium</taxon>
    </lineage>
</organism>
<dbReference type="PANTHER" id="PTHR23517">
    <property type="entry name" value="RESISTANCE PROTEIN MDTM, PUTATIVE-RELATED-RELATED"/>
    <property type="match status" value="1"/>
</dbReference>
<dbReference type="InterPro" id="IPR011701">
    <property type="entry name" value="MFS"/>
</dbReference>
<accession>A0ABV3DP63</accession>
<feature type="transmembrane region" description="Helical" evidence="8">
    <location>
        <begin position="282"/>
        <end position="302"/>
    </location>
</feature>
<dbReference type="RefSeq" id="WP_358357490.1">
    <property type="nucleotide sequence ID" value="NZ_JBEZFP010000069.1"/>
</dbReference>
<feature type="transmembrane region" description="Helical" evidence="8">
    <location>
        <begin position="133"/>
        <end position="155"/>
    </location>
</feature>